<evidence type="ECO:0000256" key="2">
    <source>
        <dbReference type="ARBA" id="ARBA00023125"/>
    </source>
</evidence>
<dbReference type="Gene3D" id="1.10.357.10">
    <property type="entry name" value="Tetracycline Repressor, domain 2"/>
    <property type="match status" value="1"/>
</dbReference>
<keyword evidence="3" id="KW-0804">Transcription</keyword>
<evidence type="ECO:0000256" key="1">
    <source>
        <dbReference type="ARBA" id="ARBA00023015"/>
    </source>
</evidence>
<keyword evidence="7" id="KW-1185">Reference proteome</keyword>
<dbReference type="OrthoDB" id="3827407at2"/>
<sequence length="230" mass="25504">MAHPDVQDEQRLTAKGRATRDRIVQAAAELIVTEGLSAASMENVRGLASVSGSQLAHYFTDKGALIRAVIRRQIGVVLDFHRQPKLRDLDSFDDFERWIDLNMRYLRSIGTSGGTPTYHALTAQLAKSDEATRATLGAGYWQWVELLESAIARMKESGVLQADADPRRLALTIVSAHQGGATLSFTYRAEWPHADATRFAVNYLRMFATDGTARVPRPARRPRGRRSTAP</sequence>
<dbReference type="Pfam" id="PF00440">
    <property type="entry name" value="TetR_N"/>
    <property type="match status" value="1"/>
</dbReference>
<keyword evidence="2 4" id="KW-0238">DNA-binding</keyword>
<feature type="domain" description="HTH tetR-type" evidence="5">
    <location>
        <begin position="17"/>
        <end position="77"/>
    </location>
</feature>
<dbReference type="PANTHER" id="PTHR47506">
    <property type="entry name" value="TRANSCRIPTIONAL REGULATORY PROTEIN"/>
    <property type="match status" value="1"/>
</dbReference>
<dbReference type="PANTHER" id="PTHR47506:SF1">
    <property type="entry name" value="HTH-TYPE TRANSCRIPTIONAL REGULATOR YJDC"/>
    <property type="match status" value="1"/>
</dbReference>
<evidence type="ECO:0000256" key="4">
    <source>
        <dbReference type="PROSITE-ProRule" id="PRU00335"/>
    </source>
</evidence>
<dbReference type="EMBL" id="FUEZ01000004">
    <property type="protein sequence ID" value="SPM40322.1"/>
    <property type="molecule type" value="Genomic_DNA"/>
</dbReference>
<evidence type="ECO:0000259" key="5">
    <source>
        <dbReference type="PROSITE" id="PS50977"/>
    </source>
</evidence>
<dbReference type="PROSITE" id="PS50977">
    <property type="entry name" value="HTH_TETR_2"/>
    <property type="match status" value="1"/>
</dbReference>
<evidence type="ECO:0000256" key="3">
    <source>
        <dbReference type="ARBA" id="ARBA00023163"/>
    </source>
</evidence>
<dbReference type="Proteomes" id="UP000240424">
    <property type="component" value="Unassembled WGS sequence"/>
</dbReference>
<reference evidence="6 7" key="1">
    <citation type="submission" date="2017-01" db="EMBL/GenBank/DDBJ databases">
        <authorList>
            <consortium name="Urmite Genomes"/>
        </authorList>
    </citation>
    <scope>NUCLEOTIDE SEQUENCE [LARGE SCALE GENOMIC DNA]</scope>
    <source>
        <strain evidence="6 7">AB215</strain>
    </source>
</reference>
<evidence type="ECO:0000313" key="7">
    <source>
        <dbReference type="Proteomes" id="UP000240424"/>
    </source>
</evidence>
<name>A0A2U3P9B4_9MYCO</name>
<proteinExistence type="predicted"/>
<dbReference type="InterPro" id="IPR001647">
    <property type="entry name" value="HTH_TetR"/>
</dbReference>
<dbReference type="STRING" id="1841861.GCA_900157365_00837"/>
<dbReference type="InterPro" id="IPR009057">
    <property type="entry name" value="Homeodomain-like_sf"/>
</dbReference>
<keyword evidence="1" id="KW-0805">Transcription regulation</keyword>
<gene>
    <name evidence="6" type="ORF">MNAB215_2519</name>
</gene>
<dbReference type="RefSeq" id="WP_077079145.1">
    <property type="nucleotide sequence ID" value="NZ_FUEZ01000004.1"/>
</dbReference>
<dbReference type="SUPFAM" id="SSF46689">
    <property type="entry name" value="Homeodomain-like"/>
    <property type="match status" value="1"/>
</dbReference>
<accession>A0A2U3P9B4</accession>
<protein>
    <submittedName>
        <fullName evidence="6">TetR family transcriptional regulator</fullName>
    </submittedName>
</protein>
<dbReference type="AlphaFoldDB" id="A0A2U3P9B4"/>
<dbReference type="GO" id="GO:0003677">
    <property type="term" value="F:DNA binding"/>
    <property type="evidence" value="ECO:0007669"/>
    <property type="project" value="UniProtKB-UniRule"/>
</dbReference>
<evidence type="ECO:0000313" key="6">
    <source>
        <dbReference type="EMBL" id="SPM40322.1"/>
    </source>
</evidence>
<dbReference type="SUPFAM" id="SSF48498">
    <property type="entry name" value="Tetracyclin repressor-like, C-terminal domain"/>
    <property type="match status" value="1"/>
</dbReference>
<organism evidence="6 7">
    <name type="scientific">Mycobacterium numidiamassiliense</name>
    <dbReference type="NCBI Taxonomy" id="1841861"/>
    <lineage>
        <taxon>Bacteria</taxon>
        <taxon>Bacillati</taxon>
        <taxon>Actinomycetota</taxon>
        <taxon>Actinomycetes</taxon>
        <taxon>Mycobacteriales</taxon>
        <taxon>Mycobacteriaceae</taxon>
        <taxon>Mycobacterium</taxon>
    </lineage>
</organism>
<dbReference type="InterPro" id="IPR036271">
    <property type="entry name" value="Tet_transcr_reg_TetR-rel_C_sf"/>
</dbReference>
<feature type="DNA-binding region" description="H-T-H motif" evidence="4">
    <location>
        <begin position="40"/>
        <end position="59"/>
    </location>
</feature>